<dbReference type="Pfam" id="PF12796">
    <property type="entry name" value="Ank_2"/>
    <property type="match status" value="3"/>
</dbReference>
<dbReference type="PANTHER" id="PTHR24123">
    <property type="entry name" value="ANKYRIN REPEAT-CONTAINING"/>
    <property type="match status" value="1"/>
</dbReference>
<dbReference type="SUPFAM" id="SSF48403">
    <property type="entry name" value="Ankyrin repeat"/>
    <property type="match status" value="1"/>
</dbReference>
<feature type="compositionally biased region" description="Low complexity" evidence="4">
    <location>
        <begin position="12"/>
        <end position="22"/>
    </location>
</feature>
<evidence type="ECO:0000256" key="1">
    <source>
        <dbReference type="ARBA" id="ARBA00022737"/>
    </source>
</evidence>
<feature type="repeat" description="ANK" evidence="3">
    <location>
        <begin position="317"/>
        <end position="349"/>
    </location>
</feature>
<evidence type="ECO:0000313" key="6">
    <source>
        <dbReference type="Proteomes" id="UP000664132"/>
    </source>
</evidence>
<accession>A0A8H7WAG5</accession>
<dbReference type="InterPro" id="IPR002110">
    <property type="entry name" value="Ankyrin_rpt"/>
</dbReference>
<keyword evidence="2 3" id="KW-0040">ANK repeat</keyword>
<sequence>MEPTKRPHFRRQVPIQVQRQPQHSYPSISPPSDHGSIRSSNSSRYSSTTSSSSSTRRQATNPALSLSHAISTSSPSTLHALLSQTPISSTQKTHSLHQAIAHGSKECIRILLDHGADINGLNPQGISPLQAAIREKNSSQSIAKLLISRGADLSVGEPLHWAARRDWAGVVDMLCVCGVEVDRVSRNAGGSDIEGSRRRGGRNGNVGREGREKGKGVTALHIASYYDSLAAAKVLIDHGAAVELHTSSGELALAEAIANSSIGMVDLLLSEGISIHAAVDASGGTPLMAACFLGDLALVRCLMRHGAGRTVLCRDREGETAISVAAACAGRRVLEVLVEAGADVNCRNEKGETPLEIAIRKGKPAKVLEVVDVLLRAGARRNGGVERALDEAVRDGGGSFDFEVVDLLNRYGGPPGGGCGRKSDRSFDEMSQRSDETLRIGGYDEYDGRVTRYMRKPNPDFVRSSRMGRAPSPSIYSEDGMSTELDSSVFSESASSRLNRDRRIMKWSAEQDESPVVRRKTGSLFGETWDDGFDSGFDGAFGSERSEYNFGSGRGRGRRRGRVTNIVSFTVYS</sequence>
<feature type="compositionally biased region" description="Polar residues" evidence="4">
    <location>
        <begin position="58"/>
        <end position="70"/>
    </location>
</feature>
<feature type="compositionally biased region" description="Low complexity" evidence="4">
    <location>
        <begin position="37"/>
        <end position="57"/>
    </location>
</feature>
<feature type="repeat" description="ANK" evidence="3">
    <location>
        <begin position="282"/>
        <end position="307"/>
    </location>
</feature>
<feature type="repeat" description="ANK" evidence="3">
    <location>
        <begin position="215"/>
        <end position="247"/>
    </location>
</feature>
<evidence type="ECO:0000313" key="5">
    <source>
        <dbReference type="EMBL" id="KAG4418034.1"/>
    </source>
</evidence>
<evidence type="ECO:0000256" key="2">
    <source>
        <dbReference type="ARBA" id="ARBA00023043"/>
    </source>
</evidence>
<dbReference type="SMART" id="SM00248">
    <property type="entry name" value="ANK"/>
    <property type="match status" value="7"/>
</dbReference>
<keyword evidence="1" id="KW-0677">Repeat</keyword>
<feature type="region of interest" description="Disordered" evidence="4">
    <location>
        <begin position="1"/>
        <end position="70"/>
    </location>
</feature>
<evidence type="ECO:0000256" key="4">
    <source>
        <dbReference type="SAM" id="MobiDB-lite"/>
    </source>
</evidence>
<feature type="repeat" description="ANK" evidence="3">
    <location>
        <begin position="91"/>
        <end position="123"/>
    </location>
</feature>
<gene>
    <name evidence="5" type="ORF">IFR04_008854</name>
</gene>
<name>A0A8H7WAG5_9HELO</name>
<feature type="region of interest" description="Disordered" evidence="4">
    <location>
        <begin position="461"/>
        <end position="481"/>
    </location>
</feature>
<feature type="compositionally biased region" description="Basic residues" evidence="4">
    <location>
        <begin position="1"/>
        <end position="11"/>
    </location>
</feature>
<dbReference type="Proteomes" id="UP000664132">
    <property type="component" value="Unassembled WGS sequence"/>
</dbReference>
<feature type="repeat" description="ANK" evidence="3">
    <location>
        <begin position="124"/>
        <end position="158"/>
    </location>
</feature>
<dbReference type="PROSITE" id="PS50297">
    <property type="entry name" value="ANK_REP_REGION"/>
    <property type="match status" value="6"/>
</dbReference>
<dbReference type="InterPro" id="IPR036770">
    <property type="entry name" value="Ankyrin_rpt-contain_sf"/>
</dbReference>
<organism evidence="5 6">
    <name type="scientific">Cadophora malorum</name>
    <dbReference type="NCBI Taxonomy" id="108018"/>
    <lineage>
        <taxon>Eukaryota</taxon>
        <taxon>Fungi</taxon>
        <taxon>Dikarya</taxon>
        <taxon>Ascomycota</taxon>
        <taxon>Pezizomycotina</taxon>
        <taxon>Leotiomycetes</taxon>
        <taxon>Helotiales</taxon>
        <taxon>Ploettnerulaceae</taxon>
        <taxon>Cadophora</taxon>
    </lineage>
</organism>
<dbReference type="AlphaFoldDB" id="A0A8H7WAG5"/>
<comment type="caution">
    <text evidence="5">The sequence shown here is derived from an EMBL/GenBank/DDBJ whole genome shotgun (WGS) entry which is preliminary data.</text>
</comment>
<reference evidence="5" key="1">
    <citation type="submission" date="2021-02" db="EMBL/GenBank/DDBJ databases">
        <title>Genome sequence Cadophora malorum strain M34.</title>
        <authorList>
            <person name="Stefanovic E."/>
            <person name="Vu D."/>
            <person name="Scully C."/>
            <person name="Dijksterhuis J."/>
            <person name="Roader J."/>
            <person name="Houbraken J."/>
        </authorList>
    </citation>
    <scope>NUCLEOTIDE SEQUENCE</scope>
    <source>
        <strain evidence="5">M34</strain>
    </source>
</reference>
<dbReference type="EMBL" id="JAFJYH010000139">
    <property type="protein sequence ID" value="KAG4418034.1"/>
    <property type="molecule type" value="Genomic_DNA"/>
</dbReference>
<feature type="repeat" description="ANK" evidence="3">
    <location>
        <begin position="350"/>
        <end position="382"/>
    </location>
</feature>
<feature type="compositionally biased region" description="Basic and acidic residues" evidence="4">
    <location>
        <begin position="421"/>
        <end position="434"/>
    </location>
</feature>
<dbReference type="Gene3D" id="1.25.40.20">
    <property type="entry name" value="Ankyrin repeat-containing domain"/>
    <property type="match status" value="2"/>
</dbReference>
<keyword evidence="6" id="KW-1185">Reference proteome</keyword>
<dbReference type="InterPro" id="IPR051165">
    <property type="entry name" value="Multifunctional_ANK_Repeat"/>
</dbReference>
<protein>
    <recommendedName>
        <fullName evidence="7">Ankyrin</fullName>
    </recommendedName>
</protein>
<dbReference type="PANTHER" id="PTHR24123:SF33">
    <property type="entry name" value="PROTEIN HOS4"/>
    <property type="match status" value="1"/>
</dbReference>
<feature type="region of interest" description="Disordered" evidence="4">
    <location>
        <begin position="188"/>
        <end position="212"/>
    </location>
</feature>
<dbReference type="OrthoDB" id="341259at2759"/>
<evidence type="ECO:0008006" key="7">
    <source>
        <dbReference type="Google" id="ProtNLM"/>
    </source>
</evidence>
<proteinExistence type="predicted"/>
<feature type="region of interest" description="Disordered" evidence="4">
    <location>
        <begin position="415"/>
        <end position="434"/>
    </location>
</feature>
<dbReference type="PROSITE" id="PS50088">
    <property type="entry name" value="ANK_REPEAT"/>
    <property type="match status" value="6"/>
</dbReference>
<evidence type="ECO:0000256" key="3">
    <source>
        <dbReference type="PROSITE-ProRule" id="PRU00023"/>
    </source>
</evidence>